<evidence type="ECO:0000256" key="6">
    <source>
        <dbReference type="ARBA" id="ARBA00022729"/>
    </source>
</evidence>
<keyword evidence="12" id="KW-0472">Membrane</keyword>
<evidence type="ECO:0000313" key="14">
    <source>
        <dbReference type="EMBL" id="TIA39799.1"/>
    </source>
</evidence>
<comment type="pathway">
    <text evidence="2 11">Glycan metabolism; pectin degradation; 2-dehydro-3-deoxy-D-gluconate from pectin: step 1/5.</text>
</comment>
<keyword evidence="7 11" id="KW-0378">Hydrolase</keyword>
<dbReference type="GO" id="GO:0030599">
    <property type="term" value="F:pectinesterase activity"/>
    <property type="evidence" value="ECO:0007669"/>
    <property type="project" value="UniProtKB-UniRule"/>
</dbReference>
<evidence type="ECO:0000256" key="11">
    <source>
        <dbReference type="RuleBase" id="RU000589"/>
    </source>
</evidence>
<keyword evidence="8 11" id="KW-0063">Aspartyl esterase</keyword>
<dbReference type="PROSITE" id="PS00503">
    <property type="entry name" value="PECTINESTERASE_2"/>
    <property type="match status" value="1"/>
</dbReference>
<dbReference type="GO" id="GO:0005576">
    <property type="term" value="C:extracellular region"/>
    <property type="evidence" value="ECO:0007669"/>
    <property type="project" value="UniProtKB-SubCell"/>
</dbReference>
<evidence type="ECO:0000256" key="8">
    <source>
        <dbReference type="ARBA" id="ARBA00023085"/>
    </source>
</evidence>
<evidence type="ECO:0000256" key="2">
    <source>
        <dbReference type="ARBA" id="ARBA00005184"/>
    </source>
</evidence>
<comment type="subcellular location">
    <subcellularLocation>
        <location evidence="1 11">Secreted</location>
    </subcellularLocation>
</comment>
<dbReference type="FunFam" id="2.160.20.10:FF:000014">
    <property type="entry name" value="Pectinesterase"/>
    <property type="match status" value="1"/>
</dbReference>
<keyword evidence="12" id="KW-0812">Transmembrane</keyword>
<evidence type="ECO:0000256" key="3">
    <source>
        <dbReference type="ARBA" id="ARBA00008891"/>
    </source>
</evidence>
<dbReference type="AlphaFoldDB" id="A0A4T0BYS8"/>
<evidence type="ECO:0000256" key="5">
    <source>
        <dbReference type="ARBA" id="ARBA00022525"/>
    </source>
</evidence>
<evidence type="ECO:0000256" key="9">
    <source>
        <dbReference type="ARBA" id="ARBA00047928"/>
    </source>
</evidence>
<dbReference type="PANTHER" id="PTHR31321:SF127">
    <property type="entry name" value="PECTINESTERASE"/>
    <property type="match status" value="1"/>
</dbReference>
<dbReference type="SUPFAM" id="SSF51126">
    <property type="entry name" value="Pectin lyase-like"/>
    <property type="match status" value="1"/>
</dbReference>
<dbReference type="InterPro" id="IPR011050">
    <property type="entry name" value="Pectin_lyase_fold/virulence"/>
</dbReference>
<evidence type="ECO:0000313" key="15">
    <source>
        <dbReference type="Proteomes" id="UP000308724"/>
    </source>
</evidence>
<feature type="domain" description="Pectinesterase catalytic" evidence="13">
    <location>
        <begin position="90"/>
        <end position="359"/>
    </location>
</feature>
<dbReference type="EMBL" id="QZBZ01000040">
    <property type="protein sequence ID" value="TIA39799.1"/>
    <property type="molecule type" value="Genomic_DNA"/>
</dbReference>
<name>A0A4T0BYS8_AURPU</name>
<evidence type="ECO:0000259" key="13">
    <source>
        <dbReference type="Pfam" id="PF01095"/>
    </source>
</evidence>
<evidence type="ECO:0000256" key="1">
    <source>
        <dbReference type="ARBA" id="ARBA00004613"/>
    </source>
</evidence>
<comment type="catalytic activity">
    <reaction evidence="9 11">
        <text>[(1-&gt;4)-alpha-D-galacturonosyl methyl ester](n) + n H2O = [(1-&gt;4)-alpha-D-galacturonosyl](n) + n methanol + n H(+)</text>
        <dbReference type="Rhea" id="RHEA:22380"/>
        <dbReference type="Rhea" id="RHEA-COMP:14570"/>
        <dbReference type="Rhea" id="RHEA-COMP:14573"/>
        <dbReference type="ChEBI" id="CHEBI:15377"/>
        <dbReference type="ChEBI" id="CHEBI:15378"/>
        <dbReference type="ChEBI" id="CHEBI:17790"/>
        <dbReference type="ChEBI" id="CHEBI:140522"/>
        <dbReference type="ChEBI" id="CHEBI:140523"/>
        <dbReference type="EC" id="3.1.1.11"/>
    </reaction>
</comment>
<keyword evidence="11" id="KW-0961">Cell wall biogenesis/degradation</keyword>
<keyword evidence="6" id="KW-0732">Signal</keyword>
<keyword evidence="5 11" id="KW-0964">Secreted</keyword>
<dbReference type="PANTHER" id="PTHR31321">
    <property type="entry name" value="ACYL-COA THIOESTER HYDROLASE YBHC-RELATED"/>
    <property type="match status" value="1"/>
</dbReference>
<comment type="caution">
    <text evidence="14">The sequence shown here is derived from an EMBL/GenBank/DDBJ whole genome shotgun (WGS) entry which is preliminary data.</text>
</comment>
<dbReference type="InterPro" id="IPR033131">
    <property type="entry name" value="Pectinesterase_Asp_AS"/>
</dbReference>
<dbReference type="Proteomes" id="UP000308724">
    <property type="component" value="Unassembled WGS sequence"/>
</dbReference>
<dbReference type="Gene3D" id="2.160.20.10">
    <property type="entry name" value="Single-stranded right-handed beta-helix, Pectin lyase-like"/>
    <property type="match status" value="1"/>
</dbReference>
<reference evidence="14 15" key="1">
    <citation type="submission" date="2018-10" db="EMBL/GenBank/DDBJ databases">
        <title>Fifty Aureobasidium pullulans genomes reveal a recombining polyextremotolerant generalist.</title>
        <authorList>
            <person name="Gostincar C."/>
            <person name="Turk M."/>
            <person name="Zajc J."/>
            <person name="Gunde-Cimerman N."/>
        </authorList>
    </citation>
    <scope>NUCLEOTIDE SEQUENCE [LARGE SCALE GENOMIC DNA]</scope>
    <source>
        <strain evidence="14 15">EXF-1645</strain>
    </source>
</reference>
<evidence type="ECO:0000256" key="10">
    <source>
        <dbReference type="PROSITE-ProRule" id="PRU10040"/>
    </source>
</evidence>
<dbReference type="GO" id="GO:0042545">
    <property type="term" value="P:cell wall modification"/>
    <property type="evidence" value="ECO:0007669"/>
    <property type="project" value="UniProtKB-UniRule"/>
</dbReference>
<accession>A0A4T0BYS8</accession>
<evidence type="ECO:0000256" key="4">
    <source>
        <dbReference type="ARBA" id="ARBA00013229"/>
    </source>
</evidence>
<gene>
    <name evidence="14" type="ORF">D6C78_03011</name>
</gene>
<dbReference type="UniPathway" id="UPA00545">
    <property type="reaction ID" value="UER00823"/>
</dbReference>
<keyword evidence="12" id="KW-1133">Transmembrane helix</keyword>
<evidence type="ECO:0000256" key="12">
    <source>
        <dbReference type="SAM" id="Phobius"/>
    </source>
</evidence>
<protein>
    <recommendedName>
        <fullName evidence="4 11">Pectinesterase</fullName>
        <ecNumber evidence="4 11">3.1.1.11</ecNumber>
    </recommendedName>
</protein>
<proteinExistence type="inferred from homology"/>
<dbReference type="InterPro" id="IPR012334">
    <property type="entry name" value="Pectin_lyas_fold"/>
</dbReference>
<dbReference type="InterPro" id="IPR000070">
    <property type="entry name" value="Pectinesterase_cat"/>
</dbReference>
<evidence type="ECO:0000256" key="7">
    <source>
        <dbReference type="ARBA" id="ARBA00022801"/>
    </source>
</evidence>
<comment type="similarity">
    <text evidence="3">Belongs to the pectinesterase family.</text>
</comment>
<dbReference type="EC" id="3.1.1.11" evidence="4 11"/>
<organism evidence="14 15">
    <name type="scientific">Aureobasidium pullulans</name>
    <name type="common">Black yeast</name>
    <name type="synonym">Pullularia pullulans</name>
    <dbReference type="NCBI Taxonomy" id="5580"/>
    <lineage>
        <taxon>Eukaryota</taxon>
        <taxon>Fungi</taxon>
        <taxon>Dikarya</taxon>
        <taxon>Ascomycota</taxon>
        <taxon>Pezizomycotina</taxon>
        <taxon>Dothideomycetes</taxon>
        <taxon>Dothideomycetidae</taxon>
        <taxon>Dothideales</taxon>
        <taxon>Saccotheciaceae</taxon>
        <taxon>Aureobasidium</taxon>
    </lineage>
</organism>
<comment type="function">
    <text evidence="11">Involved in maceration and soft-rotting of plant tissue.</text>
</comment>
<feature type="transmembrane region" description="Helical" evidence="12">
    <location>
        <begin position="54"/>
        <end position="75"/>
    </location>
</feature>
<dbReference type="Pfam" id="PF01095">
    <property type="entry name" value="Pectinesterase"/>
    <property type="match status" value="1"/>
</dbReference>
<sequence>MRIPSSEKPYENYYVHYQRGGKQVRTSTQCRPSKYIRECLAFYQNPKLDIPSSLLPIMLSYILALCLNLCLVLAASRTTAPSGALVVSKAPAKGQYSKIQDAVNALSTSSTTAQSIFIEAGTYSEQVYIAPRKAALTIYGYSENTADYAHNVVTITQKLSQNEVATNDLTATLRAWSTNFKLYNVNVVNSYGSGKQALALNAAAANQGYYACKFIGFQDTILAQTGTQLYAKSYIEGATDFIFGQHGLAWFTGCDIRVLSASLGYITASGRASSEAGYYVLDHCSIAAKSGATVAKGAYYLGRPWGAYARVAVQSSTISEVINAAGWHIWNTGDERTDHVTFGEISNTGAGASGTRKFETELSKAVAITDVLGSAYASAAYVDKTYL</sequence>
<dbReference type="GO" id="GO:0045490">
    <property type="term" value="P:pectin catabolic process"/>
    <property type="evidence" value="ECO:0007669"/>
    <property type="project" value="UniProtKB-UniRule"/>
</dbReference>
<feature type="active site" evidence="10">
    <location>
        <position position="240"/>
    </location>
</feature>